<comment type="caution">
    <text evidence="1">The sequence shown here is derived from an EMBL/GenBank/DDBJ whole genome shotgun (WGS) entry which is preliminary data.</text>
</comment>
<accession>A0ABV8JDU9</accession>
<dbReference type="RefSeq" id="WP_380701451.1">
    <property type="nucleotide sequence ID" value="NZ_JBHSAP010000004.1"/>
</dbReference>
<dbReference type="EMBL" id="JBHSAP010000004">
    <property type="protein sequence ID" value="MFC4075488.1"/>
    <property type="molecule type" value="Genomic_DNA"/>
</dbReference>
<proteinExistence type="predicted"/>
<sequence length="100" mass="11804">MALDVLLYKKGTLVHKDHISESLHDALFKKNKNWGSYLTLRKLQDYYRTDVRLNRRQMDELVSELEQMKIFVDNQAAEQIDQLKDVLSRSTYDEAWIGGD</sequence>
<reference evidence="2" key="1">
    <citation type="journal article" date="2019" name="Int. J. Syst. Evol. Microbiol.">
        <title>The Global Catalogue of Microorganisms (GCM) 10K type strain sequencing project: providing services to taxonomists for standard genome sequencing and annotation.</title>
        <authorList>
            <consortium name="The Broad Institute Genomics Platform"/>
            <consortium name="The Broad Institute Genome Sequencing Center for Infectious Disease"/>
            <person name="Wu L."/>
            <person name="Ma J."/>
        </authorList>
    </citation>
    <scope>NUCLEOTIDE SEQUENCE [LARGE SCALE GENOMIC DNA]</scope>
    <source>
        <strain evidence="2">IBRC-M 10813</strain>
    </source>
</reference>
<organism evidence="1 2">
    <name type="scientific">Salinithrix halophila</name>
    <dbReference type="NCBI Taxonomy" id="1485204"/>
    <lineage>
        <taxon>Bacteria</taxon>
        <taxon>Bacillati</taxon>
        <taxon>Bacillota</taxon>
        <taxon>Bacilli</taxon>
        <taxon>Bacillales</taxon>
        <taxon>Thermoactinomycetaceae</taxon>
        <taxon>Salinithrix</taxon>
    </lineage>
</organism>
<evidence type="ECO:0000313" key="1">
    <source>
        <dbReference type="EMBL" id="MFC4075488.1"/>
    </source>
</evidence>
<keyword evidence="2" id="KW-1185">Reference proteome</keyword>
<name>A0ABV8JDU9_9BACL</name>
<dbReference type="Proteomes" id="UP001595843">
    <property type="component" value="Unassembled WGS sequence"/>
</dbReference>
<gene>
    <name evidence="1" type="ORF">ACFOUO_01535</name>
</gene>
<evidence type="ECO:0000313" key="2">
    <source>
        <dbReference type="Proteomes" id="UP001595843"/>
    </source>
</evidence>
<protein>
    <recommendedName>
        <fullName evidence="3">IDEAL domain-containing protein</fullName>
    </recommendedName>
</protein>
<evidence type="ECO:0008006" key="3">
    <source>
        <dbReference type="Google" id="ProtNLM"/>
    </source>
</evidence>